<proteinExistence type="predicted"/>
<evidence type="ECO:0000313" key="2">
    <source>
        <dbReference type="EMBL" id="KAK7821067.1"/>
    </source>
</evidence>
<name>A0AAW0J2Y8_MYOGA</name>
<organism evidence="2 3">
    <name type="scientific">Myodes glareolus</name>
    <name type="common">Bank vole</name>
    <name type="synonym">Clethrionomys glareolus</name>
    <dbReference type="NCBI Taxonomy" id="447135"/>
    <lineage>
        <taxon>Eukaryota</taxon>
        <taxon>Metazoa</taxon>
        <taxon>Chordata</taxon>
        <taxon>Craniata</taxon>
        <taxon>Vertebrata</taxon>
        <taxon>Euteleostomi</taxon>
        <taxon>Mammalia</taxon>
        <taxon>Eutheria</taxon>
        <taxon>Euarchontoglires</taxon>
        <taxon>Glires</taxon>
        <taxon>Rodentia</taxon>
        <taxon>Myomorpha</taxon>
        <taxon>Muroidea</taxon>
        <taxon>Cricetidae</taxon>
        <taxon>Arvicolinae</taxon>
        <taxon>Myodes</taxon>
    </lineage>
</organism>
<reference evidence="2 3" key="1">
    <citation type="journal article" date="2023" name="bioRxiv">
        <title>Conserved and derived expression patterns and positive selection on dental genes reveal complex evolutionary context of ever-growing rodent molars.</title>
        <authorList>
            <person name="Calamari Z.T."/>
            <person name="Song A."/>
            <person name="Cohen E."/>
            <person name="Akter M."/>
            <person name="Roy R.D."/>
            <person name="Hallikas O."/>
            <person name="Christensen M.M."/>
            <person name="Li P."/>
            <person name="Marangoni P."/>
            <person name="Jernvall J."/>
            <person name="Klein O.D."/>
        </authorList>
    </citation>
    <scope>NUCLEOTIDE SEQUENCE [LARGE SCALE GENOMIC DNA]</scope>
    <source>
        <strain evidence="2">V071</strain>
    </source>
</reference>
<feature type="region of interest" description="Disordered" evidence="1">
    <location>
        <begin position="30"/>
        <end position="49"/>
    </location>
</feature>
<protein>
    <submittedName>
        <fullName evidence="2">Uncharacterized protein</fullName>
    </submittedName>
</protein>
<sequence>MICMRKHAHLFEVTRVWVASSKLRINRNYNSQRWPRKQSGPAQRPVRPGRSWHVPAWVRA</sequence>
<dbReference type="AlphaFoldDB" id="A0AAW0J2Y8"/>
<dbReference type="Proteomes" id="UP001488838">
    <property type="component" value="Unassembled WGS sequence"/>
</dbReference>
<keyword evidence="3" id="KW-1185">Reference proteome</keyword>
<comment type="caution">
    <text evidence="2">The sequence shown here is derived from an EMBL/GenBank/DDBJ whole genome shotgun (WGS) entry which is preliminary data.</text>
</comment>
<accession>A0AAW0J2Y8</accession>
<evidence type="ECO:0000313" key="3">
    <source>
        <dbReference type="Proteomes" id="UP001488838"/>
    </source>
</evidence>
<gene>
    <name evidence="2" type="ORF">U0070_020429</name>
</gene>
<dbReference type="EMBL" id="JBBHLL010000067">
    <property type="protein sequence ID" value="KAK7821067.1"/>
    <property type="molecule type" value="Genomic_DNA"/>
</dbReference>
<evidence type="ECO:0000256" key="1">
    <source>
        <dbReference type="SAM" id="MobiDB-lite"/>
    </source>
</evidence>